<dbReference type="SUPFAM" id="SSF57716">
    <property type="entry name" value="Glucocorticoid receptor-like (DNA-binding domain)"/>
    <property type="match status" value="1"/>
</dbReference>
<evidence type="ECO:0000256" key="3">
    <source>
        <dbReference type="ARBA" id="ARBA00022833"/>
    </source>
</evidence>
<dbReference type="GO" id="GO:0008270">
    <property type="term" value="F:zinc ion binding"/>
    <property type="evidence" value="ECO:0007669"/>
    <property type="project" value="UniProtKB-KW"/>
</dbReference>
<keyword evidence="2 5" id="KW-0863">Zinc-finger</keyword>
<reference evidence="8" key="1">
    <citation type="submission" date="2021-07" db="EMBL/GenBank/DDBJ databases">
        <authorList>
            <person name="Catto M.A."/>
            <person name="Jacobson A."/>
            <person name="Kennedy G."/>
            <person name="Labadie P."/>
            <person name="Hunt B.G."/>
            <person name="Srinivasan R."/>
        </authorList>
    </citation>
    <scope>NUCLEOTIDE SEQUENCE</scope>
    <source>
        <strain evidence="8">PL_HMW_Pooled</strain>
        <tissue evidence="8">Head</tissue>
    </source>
</reference>
<evidence type="ECO:0000313" key="9">
    <source>
        <dbReference type="Proteomes" id="UP001219518"/>
    </source>
</evidence>
<name>A0AAE1LFL6_9NEOP</name>
<evidence type="ECO:0000256" key="2">
    <source>
        <dbReference type="ARBA" id="ARBA00022771"/>
    </source>
</evidence>
<dbReference type="EMBL" id="JAHWGI010000518">
    <property type="protein sequence ID" value="KAK3916357.1"/>
    <property type="molecule type" value="Genomic_DNA"/>
</dbReference>
<reference evidence="8" key="2">
    <citation type="journal article" date="2023" name="BMC Genomics">
        <title>Pest status, molecular evolution, and epigenetic factors derived from the genome assembly of Frankliniella fusca, a thysanopteran phytovirus vector.</title>
        <authorList>
            <person name="Catto M.A."/>
            <person name="Labadie P.E."/>
            <person name="Jacobson A.L."/>
            <person name="Kennedy G.G."/>
            <person name="Srinivasan R."/>
            <person name="Hunt B.G."/>
        </authorList>
    </citation>
    <scope>NUCLEOTIDE SEQUENCE</scope>
    <source>
        <strain evidence="8">PL_HMW_Pooled</strain>
    </source>
</reference>
<accession>A0AAE1LFL6</accession>
<evidence type="ECO:0000256" key="1">
    <source>
        <dbReference type="ARBA" id="ARBA00022723"/>
    </source>
</evidence>
<keyword evidence="4 5" id="KW-0238">DNA-binding</keyword>
<sequence length="451" mass="50573">MVIVYSGCTMMRKSFIPPKSIGSKARCFVLGCKFEKFDRTDPERRTISTFHIPKKREVFEKWVQCTGRMDLLDISIESLRRTLYICELHFTTLSGTKIRKRISSETVPTWFPDGHTPLSEEAMASWRAMDHYKKYWAAFEKKAVPSHNSQRCPNLPPDSTAIYCQSTGPFPCLYCETVQPAQALDPDLRDLVPDLPAPTELPSGSSSEPPLSSPIQDSKPPLQEAVGKSLFNVVKNYFRKQETEDSKSSQKVVVIKCAPTKQSDEELDLKSSAYSEEKKLIVVKISSPGPQNTEELPLPENNTDLLEALSNCTDLGASEICDIVPSSHCNQRASPFKDVTSCKVTENPKSSIASKGDKTIRPKSSKPVFYNFQFEKKLVPVPTSFQKLHNLSKSTEDKPIVPLCSKPVDKVVSENFPSGLRAITPMRMSVKRAEEMSSGSEIKEFHEEHIN</sequence>
<protein>
    <submittedName>
        <fullName evidence="8">Arf-GAP with Rho-GAP domain, ANK repeat and PH domain-containing protein 1</fullName>
    </submittedName>
</protein>
<keyword evidence="1" id="KW-0479">Metal-binding</keyword>
<organism evidence="8 9">
    <name type="scientific">Frankliniella fusca</name>
    <dbReference type="NCBI Taxonomy" id="407009"/>
    <lineage>
        <taxon>Eukaryota</taxon>
        <taxon>Metazoa</taxon>
        <taxon>Ecdysozoa</taxon>
        <taxon>Arthropoda</taxon>
        <taxon>Hexapoda</taxon>
        <taxon>Insecta</taxon>
        <taxon>Pterygota</taxon>
        <taxon>Neoptera</taxon>
        <taxon>Paraneoptera</taxon>
        <taxon>Thysanoptera</taxon>
        <taxon>Terebrantia</taxon>
        <taxon>Thripoidea</taxon>
        <taxon>Thripidae</taxon>
        <taxon>Frankliniella</taxon>
    </lineage>
</organism>
<evidence type="ECO:0000256" key="5">
    <source>
        <dbReference type="PROSITE-ProRule" id="PRU00309"/>
    </source>
</evidence>
<comment type="caution">
    <text evidence="8">The sequence shown here is derived from an EMBL/GenBank/DDBJ whole genome shotgun (WGS) entry which is preliminary data.</text>
</comment>
<gene>
    <name evidence="8" type="ORF">KUF71_025590</name>
</gene>
<feature type="domain" description="THAP-type" evidence="7">
    <location>
        <begin position="23"/>
        <end position="111"/>
    </location>
</feature>
<feature type="compositionally biased region" description="Low complexity" evidence="6">
    <location>
        <begin position="193"/>
        <end position="214"/>
    </location>
</feature>
<evidence type="ECO:0000259" key="7">
    <source>
        <dbReference type="PROSITE" id="PS50950"/>
    </source>
</evidence>
<evidence type="ECO:0000313" key="8">
    <source>
        <dbReference type="EMBL" id="KAK3916357.1"/>
    </source>
</evidence>
<dbReference type="Pfam" id="PF05485">
    <property type="entry name" value="THAP"/>
    <property type="match status" value="1"/>
</dbReference>
<feature type="region of interest" description="Disordered" evidence="6">
    <location>
        <begin position="188"/>
        <end position="222"/>
    </location>
</feature>
<keyword evidence="3" id="KW-0862">Zinc</keyword>
<dbReference type="GO" id="GO:0003677">
    <property type="term" value="F:DNA binding"/>
    <property type="evidence" value="ECO:0007669"/>
    <property type="project" value="UniProtKB-UniRule"/>
</dbReference>
<dbReference type="InterPro" id="IPR006612">
    <property type="entry name" value="THAP_Znf"/>
</dbReference>
<keyword evidence="9" id="KW-1185">Reference proteome</keyword>
<evidence type="ECO:0000256" key="4">
    <source>
        <dbReference type="ARBA" id="ARBA00023125"/>
    </source>
</evidence>
<proteinExistence type="predicted"/>
<dbReference type="SMART" id="SM00980">
    <property type="entry name" value="THAP"/>
    <property type="match status" value="1"/>
</dbReference>
<dbReference type="Proteomes" id="UP001219518">
    <property type="component" value="Unassembled WGS sequence"/>
</dbReference>
<evidence type="ECO:0000256" key="6">
    <source>
        <dbReference type="SAM" id="MobiDB-lite"/>
    </source>
</evidence>
<dbReference type="PROSITE" id="PS50950">
    <property type="entry name" value="ZF_THAP"/>
    <property type="match status" value="1"/>
</dbReference>
<dbReference type="AlphaFoldDB" id="A0AAE1LFL6"/>